<evidence type="ECO:0000256" key="2">
    <source>
        <dbReference type="ARBA" id="ARBA00022737"/>
    </source>
</evidence>
<reference evidence="3" key="2">
    <citation type="journal article" date="2021" name="PeerJ">
        <title>Extensive microbial diversity within the chicken gut microbiome revealed by metagenomics and culture.</title>
        <authorList>
            <person name="Gilroy R."/>
            <person name="Ravi A."/>
            <person name="Getino M."/>
            <person name="Pursley I."/>
            <person name="Horton D.L."/>
            <person name="Alikhan N.F."/>
            <person name="Baker D."/>
            <person name="Gharbi K."/>
            <person name="Hall N."/>
            <person name="Watson M."/>
            <person name="Adriaenssens E.M."/>
            <person name="Foster-Nyarko E."/>
            <person name="Jarju S."/>
            <person name="Secka A."/>
            <person name="Antonio M."/>
            <person name="Oren A."/>
            <person name="Chaudhuri R.R."/>
            <person name="La Ragione R."/>
            <person name="Hildebrand F."/>
            <person name="Pallen M.J."/>
        </authorList>
    </citation>
    <scope>NUCLEOTIDE SEQUENCE</scope>
    <source>
        <strain evidence="3">CHK154-7741</strain>
    </source>
</reference>
<reference evidence="3" key="1">
    <citation type="submission" date="2020-10" db="EMBL/GenBank/DDBJ databases">
        <authorList>
            <person name="Gilroy R."/>
        </authorList>
    </citation>
    <scope>NUCLEOTIDE SEQUENCE</scope>
    <source>
        <strain evidence="3">CHK154-7741</strain>
    </source>
</reference>
<dbReference type="AlphaFoldDB" id="A0A9D1SQR6"/>
<sequence>MGFKFGQKIIDILRFKWYLTYLKRKRLKNMNWFTRCQLMHKQLGRYSHIGDTSQIIDINTVIGKFCSIASFVSIGTGMHPKDFLSSSPFQYAIMDDGKPENNGYIVKMPPSNLVEFTISKPCFIGNDVWIGMHSVIMDGITIGDGAIIGANSTITKDVPPYAIVVGANRIIGYRFSPEIIKQLLELKWWDLDEKYLYDLPFNDINECIKKLKAIRESLK</sequence>
<keyword evidence="2" id="KW-0677">Repeat</keyword>
<evidence type="ECO:0000313" key="3">
    <source>
        <dbReference type="EMBL" id="HIU91945.1"/>
    </source>
</evidence>
<dbReference type="Gene3D" id="2.160.10.10">
    <property type="entry name" value="Hexapeptide repeat proteins"/>
    <property type="match status" value="1"/>
</dbReference>
<evidence type="ECO:0000313" key="4">
    <source>
        <dbReference type="Proteomes" id="UP000886748"/>
    </source>
</evidence>
<name>A0A9D1SQR6_9CLOT</name>
<protein>
    <submittedName>
        <fullName evidence="3">CatB-related O-acetyltransferase</fullName>
    </submittedName>
</protein>
<gene>
    <name evidence="3" type="ORF">IAD26_02300</name>
</gene>
<dbReference type="InterPro" id="IPR018357">
    <property type="entry name" value="Hexapep_transf_CS"/>
</dbReference>
<dbReference type="EMBL" id="DVOD01000016">
    <property type="protein sequence ID" value="HIU91945.1"/>
    <property type="molecule type" value="Genomic_DNA"/>
</dbReference>
<organism evidence="3 4">
    <name type="scientific">Candidatus Limenecus avicola</name>
    <dbReference type="NCBI Taxonomy" id="2840847"/>
    <lineage>
        <taxon>Bacteria</taxon>
        <taxon>Bacillati</taxon>
        <taxon>Bacillota</taxon>
        <taxon>Clostridia</taxon>
        <taxon>Eubacteriales</taxon>
        <taxon>Clostridiaceae</taxon>
        <taxon>Clostridiaceae incertae sedis</taxon>
        <taxon>Candidatus Limenecus</taxon>
    </lineage>
</organism>
<proteinExistence type="predicted"/>
<dbReference type="Proteomes" id="UP000886748">
    <property type="component" value="Unassembled WGS sequence"/>
</dbReference>
<dbReference type="SUPFAM" id="SSF51161">
    <property type="entry name" value="Trimeric LpxA-like enzymes"/>
    <property type="match status" value="1"/>
</dbReference>
<dbReference type="PANTHER" id="PTHR43300">
    <property type="entry name" value="ACETYLTRANSFERASE"/>
    <property type="match status" value="1"/>
</dbReference>
<dbReference type="Pfam" id="PF00132">
    <property type="entry name" value="Hexapep"/>
    <property type="match status" value="1"/>
</dbReference>
<accession>A0A9D1SQR6</accession>
<dbReference type="InterPro" id="IPR050179">
    <property type="entry name" value="Trans_hexapeptide_repeat"/>
</dbReference>
<dbReference type="PROSITE" id="PS00101">
    <property type="entry name" value="HEXAPEP_TRANSFERASES"/>
    <property type="match status" value="1"/>
</dbReference>
<comment type="caution">
    <text evidence="3">The sequence shown here is derived from an EMBL/GenBank/DDBJ whole genome shotgun (WGS) entry which is preliminary data.</text>
</comment>
<dbReference type="CDD" id="cd03349">
    <property type="entry name" value="LbH_XAT"/>
    <property type="match status" value="1"/>
</dbReference>
<dbReference type="InterPro" id="IPR001451">
    <property type="entry name" value="Hexapep"/>
</dbReference>
<keyword evidence="1" id="KW-0808">Transferase</keyword>
<dbReference type="InterPro" id="IPR011004">
    <property type="entry name" value="Trimer_LpxA-like_sf"/>
</dbReference>
<dbReference type="GO" id="GO:0016740">
    <property type="term" value="F:transferase activity"/>
    <property type="evidence" value="ECO:0007669"/>
    <property type="project" value="UniProtKB-KW"/>
</dbReference>
<dbReference type="PANTHER" id="PTHR43300:SF11">
    <property type="entry name" value="ACETYLTRANSFERASE RV3034C-RELATED"/>
    <property type="match status" value="1"/>
</dbReference>
<evidence type="ECO:0000256" key="1">
    <source>
        <dbReference type="ARBA" id="ARBA00022679"/>
    </source>
</evidence>